<sequence>MYPTVEQKEQVVNALRGPQFDRQRHGGLFDRGSADSYYGRYAQPHWYPEGTGQGEKITDLNQAEIDEYLAGYEWNELHGDKKSWD</sequence>
<accession>A0A6J5LZ57</accession>
<gene>
    <name evidence="1" type="ORF">UFOVP328_359</name>
</gene>
<name>A0A6J5LZ57_9CAUD</name>
<protein>
    <submittedName>
        <fullName evidence="1">Uncharacterized protein</fullName>
    </submittedName>
</protein>
<evidence type="ECO:0000313" key="1">
    <source>
        <dbReference type="EMBL" id="CAB4138166.1"/>
    </source>
</evidence>
<reference evidence="1" key="1">
    <citation type="submission" date="2020-04" db="EMBL/GenBank/DDBJ databases">
        <authorList>
            <person name="Chiriac C."/>
            <person name="Salcher M."/>
            <person name="Ghai R."/>
            <person name="Kavagutti S V."/>
        </authorList>
    </citation>
    <scope>NUCLEOTIDE SEQUENCE</scope>
</reference>
<organism evidence="1">
    <name type="scientific">uncultured Caudovirales phage</name>
    <dbReference type="NCBI Taxonomy" id="2100421"/>
    <lineage>
        <taxon>Viruses</taxon>
        <taxon>Duplodnaviria</taxon>
        <taxon>Heunggongvirae</taxon>
        <taxon>Uroviricota</taxon>
        <taxon>Caudoviricetes</taxon>
        <taxon>Peduoviridae</taxon>
        <taxon>Maltschvirus</taxon>
        <taxon>Maltschvirus maltsch</taxon>
    </lineage>
</organism>
<dbReference type="EMBL" id="LR796341">
    <property type="protein sequence ID" value="CAB4138166.1"/>
    <property type="molecule type" value="Genomic_DNA"/>
</dbReference>
<proteinExistence type="predicted"/>